<organism evidence="1 2">
    <name type="scientific">Caballeronia humi</name>
    <dbReference type="NCBI Taxonomy" id="326474"/>
    <lineage>
        <taxon>Bacteria</taxon>
        <taxon>Pseudomonadati</taxon>
        <taxon>Pseudomonadota</taxon>
        <taxon>Betaproteobacteria</taxon>
        <taxon>Burkholderiales</taxon>
        <taxon>Burkholderiaceae</taxon>
        <taxon>Caballeronia</taxon>
    </lineage>
</organism>
<dbReference type="STRING" id="326474.AWB65_02120"/>
<protein>
    <submittedName>
        <fullName evidence="1">Uncharacterized protein</fullName>
    </submittedName>
</protein>
<gene>
    <name evidence="1" type="ORF">AWB65_02120</name>
</gene>
<dbReference type="RefSeq" id="WP_087667095.1">
    <property type="nucleotide sequence ID" value="NZ_FCNW02000007.1"/>
</dbReference>
<reference evidence="1" key="1">
    <citation type="submission" date="2016-01" db="EMBL/GenBank/DDBJ databases">
        <authorList>
            <person name="Peeters C."/>
        </authorList>
    </citation>
    <scope>NUCLEOTIDE SEQUENCE [LARGE SCALE GENOMIC DNA]</scope>
    <source>
        <strain evidence="1">LMG 22934</strain>
    </source>
</reference>
<comment type="caution">
    <text evidence="1">The sequence shown here is derived from an EMBL/GenBank/DDBJ whole genome shotgun (WGS) entry which is preliminary data.</text>
</comment>
<sequence length="154" mass="16543">MIFHASIPARQPEHAAGVIAELWGGFAAPFPAFPGSWMAVAGDERGTVLEVYPADRVLHPGDVDSIPGDAPPAGYSAFHLAVATKLPAEDVIAIGAREGWRAVRCTRGNHFFDVIELWIDNVTLIECLTPEMQAQYLAFAKPETFRAMAGAGAR</sequence>
<keyword evidence="2" id="KW-1185">Reference proteome</keyword>
<name>A0A158GJN5_9BURK</name>
<dbReference type="OrthoDB" id="512901at2"/>
<dbReference type="Proteomes" id="UP000054977">
    <property type="component" value="Unassembled WGS sequence"/>
</dbReference>
<proteinExistence type="predicted"/>
<evidence type="ECO:0000313" key="2">
    <source>
        <dbReference type="Proteomes" id="UP000054977"/>
    </source>
</evidence>
<dbReference type="AlphaFoldDB" id="A0A158GJN5"/>
<accession>A0A158GJN5</accession>
<dbReference type="EMBL" id="FCNW02000007">
    <property type="protein sequence ID" value="SAL32328.1"/>
    <property type="molecule type" value="Genomic_DNA"/>
</dbReference>
<evidence type="ECO:0000313" key="1">
    <source>
        <dbReference type="EMBL" id="SAL32328.1"/>
    </source>
</evidence>